<dbReference type="InterPro" id="IPR019276">
    <property type="entry name" value="DUF2303"/>
</dbReference>
<sequence length="280" mass="30969">MPFDNENVHNAAAILAAGTSLAGPQKSPLNDGVPFVVVPEGYKVEHLFERDESPARATGVVKLRDANSFVAYFNRQKRTESLIYASLDPAKILGVIDDHLAYDEALSVAHAGHGANWRAYRVEFAVPASREWKTWTGKDRQPMTQLELAELIEDNLPDIVSPDGSTMLSVALNFEASKEGNFVSATRLQDGSTNFVWKEDVNATGNKIAMPSQITLSIPVFENGAPYSVDARIKYRVQNGTLKIWYELVRPHKVLEAAFRAIWSQIEEQTATKILLGSPE</sequence>
<proteinExistence type="predicted"/>
<reference evidence="1 2" key="1">
    <citation type="journal article" date="2024" name="Chem. Sci.">
        <title>Discovery of megapolipeptins by genome mining of a Burkholderiales bacteria collection.</title>
        <authorList>
            <person name="Paulo B.S."/>
            <person name="Recchia M.J.J."/>
            <person name="Lee S."/>
            <person name="Fergusson C.H."/>
            <person name="Romanowski S.B."/>
            <person name="Hernandez A."/>
            <person name="Krull N."/>
            <person name="Liu D.Y."/>
            <person name="Cavanagh H."/>
            <person name="Bos A."/>
            <person name="Gray C.A."/>
            <person name="Murphy B.T."/>
            <person name="Linington R.G."/>
            <person name="Eustaquio A.S."/>
        </authorList>
    </citation>
    <scope>NUCLEOTIDE SEQUENCE [LARGE SCALE GENOMIC DNA]</scope>
    <source>
        <strain evidence="1 2">RL17-379-BIB-C</strain>
    </source>
</reference>
<keyword evidence="2" id="KW-1185">Reference proteome</keyword>
<dbReference type="Proteomes" id="UP001629288">
    <property type="component" value="Unassembled WGS sequence"/>
</dbReference>
<accession>A0ABW9BS55</accession>
<dbReference type="RefSeq" id="WP_408127750.1">
    <property type="nucleotide sequence ID" value="NZ_JAQQDH010000001.1"/>
</dbReference>
<dbReference type="EMBL" id="JAQQDH010000001">
    <property type="protein sequence ID" value="MFM0442078.1"/>
    <property type="molecule type" value="Genomic_DNA"/>
</dbReference>
<organism evidence="1 2">
    <name type="scientific">Paraburkholderia strydomiana</name>
    <dbReference type="NCBI Taxonomy" id="1245417"/>
    <lineage>
        <taxon>Bacteria</taxon>
        <taxon>Pseudomonadati</taxon>
        <taxon>Pseudomonadota</taxon>
        <taxon>Betaproteobacteria</taxon>
        <taxon>Burkholderiales</taxon>
        <taxon>Burkholderiaceae</taxon>
        <taxon>Paraburkholderia</taxon>
    </lineage>
</organism>
<evidence type="ECO:0000313" key="2">
    <source>
        <dbReference type="Proteomes" id="UP001629288"/>
    </source>
</evidence>
<name>A0ABW9BS55_9BURK</name>
<protein>
    <submittedName>
        <fullName evidence="1">YfdQ family protein</fullName>
    </submittedName>
</protein>
<comment type="caution">
    <text evidence="1">The sequence shown here is derived from an EMBL/GenBank/DDBJ whole genome shotgun (WGS) entry which is preliminary data.</text>
</comment>
<dbReference type="Pfam" id="PF10065">
    <property type="entry name" value="DUF2303"/>
    <property type="match status" value="1"/>
</dbReference>
<evidence type="ECO:0000313" key="1">
    <source>
        <dbReference type="EMBL" id="MFM0442078.1"/>
    </source>
</evidence>
<gene>
    <name evidence="1" type="ORF">PQR00_00645</name>
</gene>